<keyword evidence="2" id="KW-1185">Reference proteome</keyword>
<proteinExistence type="predicted"/>
<dbReference type="AlphaFoldDB" id="A0A1Q9EJD5"/>
<comment type="caution">
    <text evidence="1">The sequence shown here is derived from an EMBL/GenBank/DDBJ whole genome shotgun (WGS) entry which is preliminary data.</text>
</comment>
<sequence length="175" mass="18907">MRAPLRDLWSNAYGTDRKLDHIDLALFRFAIRTVLLDKKVVLPRAPHVPAPRAWSVAHRAHRARSSSVQMPSAAAVGSLPAFYSTQPSQWLEGSTWNAERARSAALVHLGKLSAASRTLSSLTATKRCSPNSGIACRVQRRGCGLGHACCLERLGGVLGQGATDKVVKDVLQYPG</sequence>
<reference evidence="1 2" key="1">
    <citation type="submission" date="2016-02" db="EMBL/GenBank/DDBJ databases">
        <title>Genome analysis of coral dinoflagellate symbionts highlights evolutionary adaptations to a symbiotic lifestyle.</title>
        <authorList>
            <person name="Aranda M."/>
            <person name="Li Y."/>
            <person name="Liew Y.J."/>
            <person name="Baumgarten S."/>
            <person name="Simakov O."/>
            <person name="Wilson M."/>
            <person name="Piel J."/>
            <person name="Ashoor H."/>
            <person name="Bougouffa S."/>
            <person name="Bajic V.B."/>
            <person name="Ryu T."/>
            <person name="Ravasi T."/>
            <person name="Bayer T."/>
            <person name="Micklem G."/>
            <person name="Kim H."/>
            <person name="Bhak J."/>
            <person name="Lajeunesse T.C."/>
            <person name="Voolstra C.R."/>
        </authorList>
    </citation>
    <scope>NUCLEOTIDE SEQUENCE [LARGE SCALE GENOMIC DNA]</scope>
    <source>
        <strain evidence="1 2">CCMP2467</strain>
    </source>
</reference>
<evidence type="ECO:0000313" key="1">
    <source>
        <dbReference type="EMBL" id="OLQ07525.1"/>
    </source>
</evidence>
<evidence type="ECO:0000313" key="2">
    <source>
        <dbReference type="Proteomes" id="UP000186817"/>
    </source>
</evidence>
<protein>
    <submittedName>
        <fullName evidence="1">Uncharacterized protein</fullName>
    </submittedName>
</protein>
<name>A0A1Q9EJD5_SYMMI</name>
<gene>
    <name evidence="1" type="ORF">AK812_SmicGene9056</name>
</gene>
<dbReference type="Proteomes" id="UP000186817">
    <property type="component" value="Unassembled WGS sequence"/>
</dbReference>
<organism evidence="1 2">
    <name type="scientific">Symbiodinium microadriaticum</name>
    <name type="common">Dinoflagellate</name>
    <name type="synonym">Zooxanthella microadriatica</name>
    <dbReference type="NCBI Taxonomy" id="2951"/>
    <lineage>
        <taxon>Eukaryota</taxon>
        <taxon>Sar</taxon>
        <taxon>Alveolata</taxon>
        <taxon>Dinophyceae</taxon>
        <taxon>Suessiales</taxon>
        <taxon>Symbiodiniaceae</taxon>
        <taxon>Symbiodinium</taxon>
    </lineage>
</organism>
<dbReference type="EMBL" id="LSRX01000136">
    <property type="protein sequence ID" value="OLQ07525.1"/>
    <property type="molecule type" value="Genomic_DNA"/>
</dbReference>
<accession>A0A1Q9EJD5</accession>